<name>A0NI39_OENOE</name>
<evidence type="ECO:0000313" key="2">
    <source>
        <dbReference type="Proteomes" id="UP000003346"/>
    </source>
</evidence>
<organism evidence="1 2">
    <name type="scientific">Oenococcus oeni ATCC BAA-1163</name>
    <dbReference type="NCBI Taxonomy" id="379360"/>
    <lineage>
        <taxon>Bacteria</taxon>
        <taxon>Bacillati</taxon>
        <taxon>Bacillota</taxon>
        <taxon>Bacilli</taxon>
        <taxon>Lactobacillales</taxon>
        <taxon>Lactobacillaceae</taxon>
        <taxon>Oenococcus</taxon>
    </lineage>
</organism>
<sequence length="96" mass="11193">MRIAIMEKTDFNKFMEEVSKLNDDQDKIFLASDLRKLESSGESEETLIKNLKHAIDENLIAVVEKQKNWHPEDYLEKYDIKITKSGQNFINSISSN</sequence>
<proteinExistence type="predicted"/>
<gene>
    <name evidence="1" type="ORF">OENOO_44017</name>
</gene>
<dbReference type="Proteomes" id="UP000003346">
    <property type="component" value="Unassembled WGS sequence"/>
</dbReference>
<dbReference type="AlphaFoldDB" id="A0NI39"/>
<dbReference type="EMBL" id="AAUV01000039">
    <property type="protein sequence ID" value="EAV39843.1"/>
    <property type="molecule type" value="Genomic_DNA"/>
</dbReference>
<dbReference type="HOGENOM" id="CLU_2424053_0_0_9"/>
<comment type="caution">
    <text evidence="1">The sequence shown here is derived from an EMBL/GenBank/DDBJ whole genome shotgun (WGS) entry which is preliminary data.</text>
</comment>
<accession>A0NI39</accession>
<reference evidence="1 2" key="1">
    <citation type="submission" date="2006-11" db="EMBL/GenBank/DDBJ databases">
        <authorList>
            <consortium name="Laboratoire de Microbiologie (Universite Bourgogne)"/>
            <consortium name="GENOME Express"/>
            <consortium name="UMR Oenologie Ampelologie (Universite Bordeaux 2)"/>
            <person name="Guzzo J."/>
        </authorList>
    </citation>
    <scope>NUCLEOTIDE SEQUENCE [LARGE SCALE GENOMIC DNA]</scope>
    <source>
        <strain evidence="1 2">ATCC BAA-1163</strain>
    </source>
</reference>
<protein>
    <submittedName>
        <fullName evidence="1">Uncharacterized protein</fullName>
    </submittedName>
</protein>
<evidence type="ECO:0000313" key="1">
    <source>
        <dbReference type="EMBL" id="EAV39843.1"/>
    </source>
</evidence>